<proteinExistence type="predicted"/>
<feature type="non-terminal residue" evidence="2">
    <location>
        <position position="266"/>
    </location>
</feature>
<evidence type="ECO:0000259" key="1">
    <source>
        <dbReference type="Pfam" id="PF09820"/>
    </source>
</evidence>
<dbReference type="Pfam" id="PF09820">
    <property type="entry name" value="AAA-ATPase_like"/>
    <property type="match status" value="1"/>
</dbReference>
<organism evidence="2">
    <name type="scientific">Clastoptera arizonana</name>
    <name type="common">Arizona spittle bug</name>
    <dbReference type="NCBI Taxonomy" id="38151"/>
    <lineage>
        <taxon>Eukaryota</taxon>
        <taxon>Metazoa</taxon>
        <taxon>Ecdysozoa</taxon>
        <taxon>Arthropoda</taxon>
        <taxon>Hexapoda</taxon>
        <taxon>Insecta</taxon>
        <taxon>Pterygota</taxon>
        <taxon>Neoptera</taxon>
        <taxon>Paraneoptera</taxon>
        <taxon>Hemiptera</taxon>
        <taxon>Auchenorrhyncha</taxon>
        <taxon>Cercopoidea</taxon>
        <taxon>Clastopteridae</taxon>
        <taxon>Clastoptera</taxon>
    </lineage>
</organism>
<gene>
    <name evidence="2" type="ORF">g.7277</name>
</gene>
<reference evidence="2" key="1">
    <citation type="submission" date="2015-12" db="EMBL/GenBank/DDBJ databases">
        <title>De novo transcriptome assembly of four potential Pierce s Disease insect vectors from Arizona vineyards.</title>
        <authorList>
            <person name="Tassone E.E."/>
        </authorList>
    </citation>
    <scope>NUCLEOTIDE SEQUENCE</scope>
</reference>
<dbReference type="PANTHER" id="PTHR34825">
    <property type="entry name" value="CONSERVED PROTEIN, WITH A WEAK D-GALACTARATE DEHYDRATASE/ALTRONATE HYDROLASE DOMAIN"/>
    <property type="match status" value="1"/>
</dbReference>
<dbReference type="InterPro" id="IPR018631">
    <property type="entry name" value="AAA-ATPase-like_dom"/>
</dbReference>
<dbReference type="PANTHER" id="PTHR34825:SF1">
    <property type="entry name" value="AAA-ATPASE-LIKE DOMAIN-CONTAINING PROTEIN"/>
    <property type="match status" value="1"/>
</dbReference>
<accession>A0A1B6C550</accession>
<name>A0A1B6C550_9HEMI</name>
<sequence>MFIKVVNIYIFLLHNQEVLSGIFLKTPIESLRKNNFNEAVKSDMFVDKTHFISEFFKQKFMLITAPKRFGKTVNLNMLKRFFEIQVHQNGTIIDREDTDNYKLFKDNNLNIMKNKSFVDVHFGRYPTVYFNFRGLNANTFREFIFDFKTMIGEVYSTTYFFFILAKGENNKRFLRGVDWNKFILYYDVSKVSNCHVYELVHSGGFLTEIMSRYFKRKVFVYINEIDSTIQEGILKLGRHEAKIIAFIKKFMHILLNPTFVEKAYLS</sequence>
<evidence type="ECO:0000313" key="2">
    <source>
        <dbReference type="EMBL" id="JAS08636.1"/>
    </source>
</evidence>
<dbReference type="EMBL" id="GEDC01028662">
    <property type="protein sequence ID" value="JAS08636.1"/>
    <property type="molecule type" value="Transcribed_RNA"/>
</dbReference>
<protein>
    <recommendedName>
        <fullName evidence="1">AAA-ATPase-like domain-containing protein</fullName>
    </recommendedName>
</protein>
<dbReference type="AlphaFoldDB" id="A0A1B6C550"/>
<feature type="domain" description="AAA-ATPase-like" evidence="1">
    <location>
        <begin position="41"/>
        <end position="256"/>
    </location>
</feature>